<keyword evidence="3" id="KW-1185">Reference proteome</keyword>
<name>A0AA88HNH9_ARTSF</name>
<gene>
    <name evidence="2" type="ORF">QYM36_009422</name>
</gene>
<dbReference type="Proteomes" id="UP001187531">
    <property type="component" value="Unassembled WGS sequence"/>
</dbReference>
<sequence>MDYEMHIKTEPECIIVEEDEIIFDRQIKKRTVYPPPPLIPISAYFNVKRAIAQETPPIFTPTLITTPESSEGEYERRSDESERRKRERKPNKSAIVRVVKNNDENEVVTSVTELLRNKIQERAEPVNLSTKQDNPLFPPEFLQTMEKLTCFNSLGSPNMLPQEFLYMMYQHLHGNVSEETSQKELLDDRVETPCDNKKRKRKTSLFLPPSKTPNEIAICKFKFTGGSKPCLKEKKMLSLDSGGKLRYYTGKDSKKQTQLEDKQIWNQVLGQSSSSCASLARCLGTSSNAVDTDTAPLPPSNPFSVAVMEPVAKTARQIMHEKSYRNKIEETIPIRQGDAELFSKFKISTKKPKKPLPYRKKL</sequence>
<feature type="region of interest" description="Disordered" evidence="1">
    <location>
        <begin position="58"/>
        <end position="91"/>
    </location>
</feature>
<proteinExistence type="predicted"/>
<accession>A0AA88HNH9</accession>
<organism evidence="2 3">
    <name type="scientific">Artemia franciscana</name>
    <name type="common">Brine shrimp</name>
    <name type="synonym">Artemia sanfranciscana</name>
    <dbReference type="NCBI Taxonomy" id="6661"/>
    <lineage>
        <taxon>Eukaryota</taxon>
        <taxon>Metazoa</taxon>
        <taxon>Ecdysozoa</taxon>
        <taxon>Arthropoda</taxon>
        <taxon>Crustacea</taxon>
        <taxon>Branchiopoda</taxon>
        <taxon>Anostraca</taxon>
        <taxon>Artemiidae</taxon>
        <taxon>Artemia</taxon>
    </lineage>
</organism>
<evidence type="ECO:0000256" key="1">
    <source>
        <dbReference type="SAM" id="MobiDB-lite"/>
    </source>
</evidence>
<dbReference type="AlphaFoldDB" id="A0AA88HNH9"/>
<evidence type="ECO:0000313" key="2">
    <source>
        <dbReference type="EMBL" id="KAK2713539.1"/>
    </source>
</evidence>
<feature type="compositionally biased region" description="Low complexity" evidence="1">
    <location>
        <begin position="58"/>
        <end position="69"/>
    </location>
</feature>
<protein>
    <submittedName>
        <fullName evidence="2">Uncharacterized protein</fullName>
    </submittedName>
</protein>
<evidence type="ECO:0000313" key="3">
    <source>
        <dbReference type="Proteomes" id="UP001187531"/>
    </source>
</evidence>
<reference evidence="2" key="1">
    <citation type="submission" date="2023-07" db="EMBL/GenBank/DDBJ databases">
        <title>Chromosome-level genome assembly of Artemia franciscana.</title>
        <authorList>
            <person name="Jo E."/>
        </authorList>
    </citation>
    <scope>NUCLEOTIDE SEQUENCE</scope>
    <source>
        <tissue evidence="2">Whole body</tissue>
    </source>
</reference>
<dbReference type="EMBL" id="JAVRJZ010000014">
    <property type="protein sequence ID" value="KAK2713539.1"/>
    <property type="molecule type" value="Genomic_DNA"/>
</dbReference>
<feature type="compositionally biased region" description="Basic and acidic residues" evidence="1">
    <location>
        <begin position="73"/>
        <end position="84"/>
    </location>
</feature>
<comment type="caution">
    <text evidence="2">The sequence shown here is derived from an EMBL/GenBank/DDBJ whole genome shotgun (WGS) entry which is preliminary data.</text>
</comment>